<sequence length="366" mass="40722">MHMTRTMFVGISALLVATVGSAQPPDPPTGPVGPVRVETLELEPTVVKTGDLITQRYRVTFRDLISEGQEIIILEDRMAPETLPVHPFEGVSLRVDKTQVGDEYIWDFVYGFRLVDPNKMTYLLPNFSFYYLVRDLGEDLEDAEVQQVDGGQGLVRYVSSITDEPVLDIRDTIELGTFGGRATFFQTLAWTVAPLPLLVWFVMLVRHARRPKAVSLEKQQEEDELARLEAQIPVAPSIWEARRHVSKELRALEDLPAGVGGDRLAAVERNMVLVLRDYLQADLPDLVPGDTALDMQRHVAGLDDGPRKEALGVLAGKLVSYQHGLEQSAPAPLDDPRQEVEDLSAALAQLRPHVRLLNNLKGLVGR</sequence>
<organism evidence="2">
    <name type="scientific">marine metagenome</name>
    <dbReference type="NCBI Taxonomy" id="408172"/>
    <lineage>
        <taxon>unclassified sequences</taxon>
        <taxon>metagenomes</taxon>
        <taxon>ecological metagenomes</taxon>
    </lineage>
</organism>
<name>A0A381NNE2_9ZZZZ</name>
<keyword evidence="1" id="KW-1133">Transmembrane helix</keyword>
<reference evidence="2" key="1">
    <citation type="submission" date="2018-05" db="EMBL/GenBank/DDBJ databases">
        <authorList>
            <person name="Lanie J.A."/>
            <person name="Ng W.-L."/>
            <person name="Kazmierczak K.M."/>
            <person name="Andrzejewski T.M."/>
            <person name="Davidsen T.M."/>
            <person name="Wayne K.J."/>
            <person name="Tettelin H."/>
            <person name="Glass J.I."/>
            <person name="Rusch D."/>
            <person name="Podicherti R."/>
            <person name="Tsui H.-C.T."/>
            <person name="Winkler M.E."/>
        </authorList>
    </citation>
    <scope>NUCLEOTIDE SEQUENCE</scope>
</reference>
<evidence type="ECO:0000313" key="2">
    <source>
        <dbReference type="EMBL" id="SUZ55644.1"/>
    </source>
</evidence>
<feature type="transmembrane region" description="Helical" evidence="1">
    <location>
        <begin position="187"/>
        <end position="205"/>
    </location>
</feature>
<gene>
    <name evidence="2" type="ORF">METZ01_LOCUS8498</name>
</gene>
<proteinExistence type="predicted"/>
<protein>
    <submittedName>
        <fullName evidence="2">Uncharacterized protein</fullName>
    </submittedName>
</protein>
<dbReference type="AlphaFoldDB" id="A0A381NNE2"/>
<dbReference type="EMBL" id="UINC01000454">
    <property type="protein sequence ID" value="SUZ55644.1"/>
    <property type="molecule type" value="Genomic_DNA"/>
</dbReference>
<keyword evidence="1" id="KW-0812">Transmembrane</keyword>
<accession>A0A381NNE2</accession>
<evidence type="ECO:0000256" key="1">
    <source>
        <dbReference type="SAM" id="Phobius"/>
    </source>
</evidence>
<keyword evidence="1" id="KW-0472">Membrane</keyword>